<reference evidence="3" key="1">
    <citation type="journal article" date="2019" name="Int. J. Syst. Evol. Microbiol.">
        <title>The Global Catalogue of Microorganisms (GCM) 10K type strain sequencing project: providing services to taxonomists for standard genome sequencing and annotation.</title>
        <authorList>
            <consortium name="The Broad Institute Genomics Platform"/>
            <consortium name="The Broad Institute Genome Sequencing Center for Infectious Disease"/>
            <person name="Wu L."/>
            <person name="Ma J."/>
        </authorList>
    </citation>
    <scope>NUCLEOTIDE SEQUENCE [LARGE SCALE GENOMIC DNA]</scope>
    <source>
        <strain evidence="3">JCM 32226</strain>
    </source>
</reference>
<organism evidence="2 3">
    <name type="scientific">Pseudaeromonas paramecii</name>
    <dbReference type="NCBI Taxonomy" id="2138166"/>
    <lineage>
        <taxon>Bacteria</taxon>
        <taxon>Pseudomonadati</taxon>
        <taxon>Pseudomonadota</taxon>
        <taxon>Gammaproteobacteria</taxon>
        <taxon>Aeromonadales</taxon>
        <taxon>Aeromonadaceae</taxon>
        <taxon>Pseudaeromonas</taxon>
    </lineage>
</organism>
<keyword evidence="1" id="KW-0472">Membrane</keyword>
<sequence>MIVIWRGWGIAVPVIVVVLVLAMELLVDKVTGTPAFRMQHSWVWLLDVLPAALALWWLGRKLESRPGRVVIDKQTHTEFELKAKHDLFWIPVKWWALPLLGLGLLFTLV</sequence>
<protein>
    <submittedName>
        <fullName evidence="2">Uncharacterized protein</fullName>
    </submittedName>
</protein>
<dbReference type="Proteomes" id="UP001501321">
    <property type="component" value="Unassembled WGS sequence"/>
</dbReference>
<gene>
    <name evidence="2" type="ORF">GCM10023095_26760</name>
</gene>
<keyword evidence="1" id="KW-1133">Transmembrane helix</keyword>
<dbReference type="RefSeq" id="WP_345013967.1">
    <property type="nucleotide sequence ID" value="NZ_BAABFC010000020.1"/>
</dbReference>
<accession>A0ABP8QII3</accession>
<keyword evidence="3" id="KW-1185">Reference proteome</keyword>
<feature type="transmembrane region" description="Helical" evidence="1">
    <location>
        <begin position="39"/>
        <end position="58"/>
    </location>
</feature>
<comment type="caution">
    <text evidence="2">The sequence shown here is derived from an EMBL/GenBank/DDBJ whole genome shotgun (WGS) entry which is preliminary data.</text>
</comment>
<evidence type="ECO:0000256" key="1">
    <source>
        <dbReference type="SAM" id="Phobius"/>
    </source>
</evidence>
<dbReference type="EMBL" id="BAABFC010000020">
    <property type="protein sequence ID" value="GAA4502318.1"/>
    <property type="molecule type" value="Genomic_DNA"/>
</dbReference>
<evidence type="ECO:0000313" key="3">
    <source>
        <dbReference type="Proteomes" id="UP001501321"/>
    </source>
</evidence>
<proteinExistence type="predicted"/>
<evidence type="ECO:0000313" key="2">
    <source>
        <dbReference type="EMBL" id="GAA4502318.1"/>
    </source>
</evidence>
<name>A0ABP8QII3_9GAMM</name>
<keyword evidence="1" id="KW-0812">Transmembrane</keyword>
<feature type="transmembrane region" description="Helical" evidence="1">
    <location>
        <begin position="7"/>
        <end position="27"/>
    </location>
</feature>